<protein>
    <submittedName>
        <fullName evidence="2">Uncharacterized protein</fullName>
    </submittedName>
</protein>
<keyword evidence="3" id="KW-1185">Reference proteome</keyword>
<reference evidence="2 3" key="1">
    <citation type="submission" date="2013-08" db="EMBL/GenBank/DDBJ databases">
        <title>Genome sequencing of Cellulomonas bogoriensis 69B4.</title>
        <authorList>
            <person name="Chen F."/>
            <person name="Li Y."/>
            <person name="Wang G."/>
        </authorList>
    </citation>
    <scope>NUCLEOTIDE SEQUENCE [LARGE SCALE GENOMIC DNA]</scope>
    <source>
        <strain evidence="2 3">69B4</strain>
    </source>
</reference>
<feature type="region of interest" description="Disordered" evidence="1">
    <location>
        <begin position="66"/>
        <end position="91"/>
    </location>
</feature>
<dbReference type="Proteomes" id="UP000054314">
    <property type="component" value="Unassembled WGS sequence"/>
</dbReference>
<gene>
    <name evidence="2" type="ORF">N869_15315</name>
</gene>
<proteinExistence type="predicted"/>
<comment type="caution">
    <text evidence="2">The sequence shown here is derived from an EMBL/GenBank/DDBJ whole genome shotgun (WGS) entry which is preliminary data.</text>
</comment>
<dbReference type="AlphaFoldDB" id="A0A0A0BZC8"/>
<accession>A0A0A0BZC8</accession>
<sequence length="91" mass="9701">MPTRLTATNVTASRGTLAVRVEAKAQYLLPSQATVIATATETTLAVRGLWAMTSTGPWSRRLKIPTSTTKATAPTEPKRTSCHSRAPIVPP</sequence>
<evidence type="ECO:0000313" key="3">
    <source>
        <dbReference type="Proteomes" id="UP000054314"/>
    </source>
</evidence>
<evidence type="ECO:0000313" key="2">
    <source>
        <dbReference type="EMBL" id="KGM13261.1"/>
    </source>
</evidence>
<dbReference type="EMBL" id="AXCZ01000054">
    <property type="protein sequence ID" value="KGM13261.1"/>
    <property type="molecule type" value="Genomic_DNA"/>
</dbReference>
<organism evidence="2 3">
    <name type="scientific">Cellulomonas bogoriensis 69B4 = DSM 16987</name>
    <dbReference type="NCBI Taxonomy" id="1386082"/>
    <lineage>
        <taxon>Bacteria</taxon>
        <taxon>Bacillati</taxon>
        <taxon>Actinomycetota</taxon>
        <taxon>Actinomycetes</taxon>
        <taxon>Micrococcales</taxon>
        <taxon>Cellulomonadaceae</taxon>
        <taxon>Cellulomonas</taxon>
    </lineage>
</organism>
<name>A0A0A0BZC8_9CELL</name>
<evidence type="ECO:0000256" key="1">
    <source>
        <dbReference type="SAM" id="MobiDB-lite"/>
    </source>
</evidence>